<dbReference type="Proteomes" id="UP001500392">
    <property type="component" value="Unassembled WGS sequence"/>
</dbReference>
<gene>
    <name evidence="1" type="ORF">GCM10022414_38180</name>
</gene>
<dbReference type="InterPro" id="IPR037257">
    <property type="entry name" value="T2SS_E_N_sf"/>
</dbReference>
<dbReference type="EMBL" id="BAABDM010000017">
    <property type="protein sequence ID" value="GAA4107239.1"/>
    <property type="molecule type" value="Genomic_DNA"/>
</dbReference>
<keyword evidence="2" id="KW-1185">Reference proteome</keyword>
<dbReference type="RefSeq" id="WP_344939275.1">
    <property type="nucleotide sequence ID" value="NZ_BAABDM010000017.1"/>
</dbReference>
<accession>A0ABP7X8E6</accession>
<name>A0ABP7X8E6_9GAMM</name>
<evidence type="ECO:0000313" key="1">
    <source>
        <dbReference type="EMBL" id="GAA4107239.1"/>
    </source>
</evidence>
<evidence type="ECO:0000313" key="2">
    <source>
        <dbReference type="Proteomes" id="UP001500392"/>
    </source>
</evidence>
<reference evidence="2" key="1">
    <citation type="journal article" date="2019" name="Int. J. Syst. Evol. Microbiol.">
        <title>The Global Catalogue of Microorganisms (GCM) 10K type strain sequencing project: providing services to taxonomists for standard genome sequencing and annotation.</title>
        <authorList>
            <consortium name="The Broad Institute Genomics Platform"/>
            <consortium name="The Broad Institute Genome Sequencing Center for Infectious Disease"/>
            <person name="Wu L."/>
            <person name="Ma J."/>
        </authorList>
    </citation>
    <scope>NUCLEOTIDE SEQUENCE [LARGE SCALE GENOMIC DNA]</scope>
    <source>
        <strain evidence="2">JCM 17304</strain>
    </source>
</reference>
<organism evidence="1 2">
    <name type="scientific">Zhongshania borealis</name>
    <dbReference type="NCBI Taxonomy" id="889488"/>
    <lineage>
        <taxon>Bacteria</taxon>
        <taxon>Pseudomonadati</taxon>
        <taxon>Pseudomonadota</taxon>
        <taxon>Gammaproteobacteria</taxon>
        <taxon>Cellvibrionales</taxon>
        <taxon>Spongiibacteraceae</taxon>
        <taxon>Zhongshania</taxon>
    </lineage>
</organism>
<dbReference type="SUPFAM" id="SSF160246">
    <property type="entry name" value="EspE N-terminal domain-like"/>
    <property type="match status" value="2"/>
</dbReference>
<proteinExistence type="predicted"/>
<comment type="caution">
    <text evidence="1">The sequence shown here is derived from an EMBL/GenBank/DDBJ whole genome shotgun (WGS) entry which is preliminary data.</text>
</comment>
<protein>
    <submittedName>
        <fullName evidence="1">Uncharacterized protein</fullName>
    </submittedName>
</protein>
<sequence>MNPRKLGAIRPGPLSLGQLLVAGGFISSTTLHQALSTQRWSRRRLGEVLVQRSILSSVEKQTILKLQEKLTKYTYALKPDGSMTEDLQLSLGQLLLDSGEISPQQLDSALAEHSRQSRRLGEVLIEQQVLTPIRLTQWLQLQKKLISAAAVATWMMASSCNAAADENQKSLWQKFISGKFTQEKTTDSQGTWGQQSARNLAGLNIQNRDLNELSRSRDGTITIRFGEKGLNITKRF</sequence>